<feature type="region of interest" description="Disordered" evidence="5">
    <location>
        <begin position="1"/>
        <end position="62"/>
    </location>
</feature>
<keyword evidence="2 3" id="KW-0143">Chaperone</keyword>
<gene>
    <name evidence="3" type="primary">grpE</name>
    <name evidence="6" type="ORF">H9777_01645</name>
</gene>
<dbReference type="SUPFAM" id="SSF58014">
    <property type="entry name" value="Coiled-coil domain of nucleotide exchange factor GrpE"/>
    <property type="match status" value="1"/>
</dbReference>
<dbReference type="GO" id="GO:0006457">
    <property type="term" value="P:protein folding"/>
    <property type="evidence" value="ECO:0007669"/>
    <property type="project" value="InterPro"/>
</dbReference>
<comment type="subunit">
    <text evidence="3">Homodimer.</text>
</comment>
<evidence type="ECO:0000313" key="7">
    <source>
        <dbReference type="Proteomes" id="UP000783796"/>
    </source>
</evidence>
<dbReference type="GO" id="GO:0051082">
    <property type="term" value="F:unfolded protein binding"/>
    <property type="evidence" value="ECO:0007669"/>
    <property type="project" value="TreeGrafter"/>
</dbReference>
<dbReference type="GO" id="GO:0042803">
    <property type="term" value="F:protein homodimerization activity"/>
    <property type="evidence" value="ECO:0007669"/>
    <property type="project" value="InterPro"/>
</dbReference>
<feature type="compositionally biased region" description="Basic and acidic residues" evidence="5">
    <location>
        <begin position="40"/>
        <end position="62"/>
    </location>
</feature>
<proteinExistence type="inferred from homology"/>
<dbReference type="InterPro" id="IPR013805">
    <property type="entry name" value="GrpE_CC"/>
</dbReference>
<dbReference type="PANTHER" id="PTHR21237">
    <property type="entry name" value="GRPE PROTEIN"/>
    <property type="match status" value="1"/>
</dbReference>
<dbReference type="GO" id="GO:0005737">
    <property type="term" value="C:cytoplasm"/>
    <property type="evidence" value="ECO:0007669"/>
    <property type="project" value="UniProtKB-SubCell"/>
</dbReference>
<reference evidence="6" key="1">
    <citation type="journal article" date="2021" name="PeerJ">
        <title>Extensive microbial diversity within the chicken gut microbiome revealed by metagenomics and culture.</title>
        <authorList>
            <person name="Gilroy R."/>
            <person name="Ravi A."/>
            <person name="Getino M."/>
            <person name="Pursley I."/>
            <person name="Horton D.L."/>
            <person name="Alikhan N.F."/>
            <person name="Baker D."/>
            <person name="Gharbi K."/>
            <person name="Hall N."/>
            <person name="Watson M."/>
            <person name="Adriaenssens E.M."/>
            <person name="Foster-Nyarko E."/>
            <person name="Jarju S."/>
            <person name="Secka A."/>
            <person name="Antonio M."/>
            <person name="Oren A."/>
            <person name="Chaudhuri R.R."/>
            <person name="La Ragione R."/>
            <person name="Hildebrand F."/>
            <person name="Pallen M.J."/>
        </authorList>
    </citation>
    <scope>NUCLEOTIDE SEQUENCE</scope>
    <source>
        <strain evidence="6">G4-2901</strain>
    </source>
</reference>
<dbReference type="PRINTS" id="PR00773">
    <property type="entry name" value="GRPEPROTEIN"/>
</dbReference>
<dbReference type="InterPro" id="IPR000740">
    <property type="entry name" value="GrpE"/>
</dbReference>
<name>A0A948T9V7_9BACT</name>
<dbReference type="Gene3D" id="2.30.22.10">
    <property type="entry name" value="Head domain of nucleotide exchange factor GrpE"/>
    <property type="match status" value="1"/>
</dbReference>
<dbReference type="HAMAP" id="MF_01151">
    <property type="entry name" value="GrpE"/>
    <property type="match status" value="1"/>
</dbReference>
<dbReference type="GO" id="GO:0000774">
    <property type="term" value="F:adenyl-nucleotide exchange factor activity"/>
    <property type="evidence" value="ECO:0007669"/>
    <property type="project" value="InterPro"/>
</dbReference>
<sequence length="203" mass="23118">MNKNQNQNPEEEILKNEEAENQQQETENQAEETNSAENAGEEKEAELSEEEKAAKELEETKQALEDYKDKYLRLSAEFDNYRKRTMKEKAELIKNGGEKAISAILPILDDLERALQNMQKADDVKAMYEGIDLIHQKFLKNLGHEGLEKMNPVGEAFDTDFHEAIALVPAQEEAQKGKILDCVQTGYKLNDKVIRHAKVVVAQ</sequence>
<keyword evidence="3" id="KW-0346">Stress response</keyword>
<comment type="caution">
    <text evidence="6">The sequence shown here is derived from an EMBL/GenBank/DDBJ whole genome shotgun (WGS) entry which is preliminary data.</text>
</comment>
<dbReference type="InterPro" id="IPR009012">
    <property type="entry name" value="GrpE_head"/>
</dbReference>
<evidence type="ECO:0000256" key="4">
    <source>
        <dbReference type="RuleBase" id="RU004478"/>
    </source>
</evidence>
<comment type="similarity">
    <text evidence="1 3 4">Belongs to the GrpE family.</text>
</comment>
<feature type="compositionally biased region" description="Low complexity" evidence="5">
    <location>
        <begin position="21"/>
        <end position="38"/>
    </location>
</feature>
<dbReference type="Gene3D" id="3.90.20.20">
    <property type="match status" value="1"/>
</dbReference>
<dbReference type="AlphaFoldDB" id="A0A948T9V7"/>
<comment type="subcellular location">
    <subcellularLocation>
        <location evidence="3">Cytoplasm</location>
    </subcellularLocation>
</comment>
<comment type="function">
    <text evidence="3">Participates actively in the response to hyperosmotic and heat shock by preventing the aggregation of stress-denatured proteins, in association with DnaK and GrpE. It is the nucleotide exchange factor for DnaK and may function as a thermosensor. Unfolded proteins bind initially to DnaJ; upon interaction with the DnaJ-bound protein, DnaK hydrolyzes its bound ATP, resulting in the formation of a stable complex. GrpE releases ADP from DnaK; ATP binding to DnaK triggers the release of the substrate protein, thus completing the reaction cycle. Several rounds of ATP-dependent interactions between DnaJ, DnaK and GrpE are required for fully efficient folding.</text>
</comment>
<keyword evidence="3" id="KW-0963">Cytoplasm</keyword>
<dbReference type="EMBL" id="JAHLFW010000014">
    <property type="protein sequence ID" value="MBU3837035.1"/>
    <property type="molecule type" value="Genomic_DNA"/>
</dbReference>
<reference evidence="6" key="2">
    <citation type="submission" date="2021-04" db="EMBL/GenBank/DDBJ databases">
        <authorList>
            <person name="Gilroy R."/>
        </authorList>
    </citation>
    <scope>NUCLEOTIDE SEQUENCE</scope>
    <source>
        <strain evidence="6">G4-2901</strain>
    </source>
</reference>
<dbReference type="SUPFAM" id="SSF51064">
    <property type="entry name" value="Head domain of nucleotide exchange factor GrpE"/>
    <property type="match status" value="1"/>
</dbReference>
<evidence type="ECO:0000256" key="5">
    <source>
        <dbReference type="SAM" id="MobiDB-lite"/>
    </source>
</evidence>
<dbReference type="CDD" id="cd00446">
    <property type="entry name" value="GrpE"/>
    <property type="match status" value="1"/>
</dbReference>
<organism evidence="6 7">
    <name type="scientific">Candidatus Phocaeicola faecigallinarum</name>
    <dbReference type="NCBI Taxonomy" id="2838732"/>
    <lineage>
        <taxon>Bacteria</taxon>
        <taxon>Pseudomonadati</taxon>
        <taxon>Bacteroidota</taxon>
        <taxon>Bacteroidia</taxon>
        <taxon>Bacteroidales</taxon>
        <taxon>Bacteroidaceae</taxon>
        <taxon>Phocaeicola</taxon>
    </lineage>
</organism>
<dbReference type="GO" id="GO:0051087">
    <property type="term" value="F:protein-folding chaperone binding"/>
    <property type="evidence" value="ECO:0007669"/>
    <property type="project" value="InterPro"/>
</dbReference>
<evidence type="ECO:0000313" key="6">
    <source>
        <dbReference type="EMBL" id="MBU3837035.1"/>
    </source>
</evidence>
<dbReference type="PANTHER" id="PTHR21237:SF23">
    <property type="entry name" value="GRPE PROTEIN HOMOLOG, MITOCHONDRIAL"/>
    <property type="match status" value="1"/>
</dbReference>
<protein>
    <recommendedName>
        <fullName evidence="3">Protein GrpE</fullName>
    </recommendedName>
    <alternativeName>
        <fullName evidence="3">HSP-70 cofactor</fullName>
    </alternativeName>
</protein>
<evidence type="ECO:0000256" key="3">
    <source>
        <dbReference type="HAMAP-Rule" id="MF_01151"/>
    </source>
</evidence>
<dbReference type="Pfam" id="PF01025">
    <property type="entry name" value="GrpE"/>
    <property type="match status" value="1"/>
</dbReference>
<dbReference type="Proteomes" id="UP000783796">
    <property type="component" value="Unassembled WGS sequence"/>
</dbReference>
<evidence type="ECO:0000256" key="1">
    <source>
        <dbReference type="ARBA" id="ARBA00009054"/>
    </source>
</evidence>
<evidence type="ECO:0000256" key="2">
    <source>
        <dbReference type="ARBA" id="ARBA00023186"/>
    </source>
</evidence>
<accession>A0A948T9V7</accession>